<dbReference type="PANTHER" id="PTHR43488:SF2">
    <property type="entry name" value="GLUTAMATE-PYRUVATE AMINOTRANSFERASE ALAA"/>
    <property type="match status" value="1"/>
</dbReference>
<dbReference type="PANTHER" id="PTHR43488">
    <property type="entry name" value="GLUTAMATE-PYRUVATE AMINOTRANSFERASE ALAA"/>
    <property type="match status" value="1"/>
</dbReference>
<dbReference type="EC" id="2.6.1.2" evidence="6"/>
<dbReference type="InterPro" id="IPR004839">
    <property type="entry name" value="Aminotransferase_I/II_large"/>
</dbReference>
<keyword evidence="5" id="KW-0663">Pyridoxal phosphate</keyword>
<dbReference type="OrthoDB" id="9802328at2"/>
<evidence type="ECO:0000256" key="2">
    <source>
        <dbReference type="ARBA" id="ARBA00007441"/>
    </source>
</evidence>
<evidence type="ECO:0000313" key="9">
    <source>
        <dbReference type="Proteomes" id="UP000293162"/>
    </source>
</evidence>
<dbReference type="RefSeq" id="WP_130021686.1">
    <property type="nucleotide sequence ID" value="NZ_SEWF01000020.1"/>
</dbReference>
<proteinExistence type="inferred from homology"/>
<evidence type="ECO:0000256" key="4">
    <source>
        <dbReference type="ARBA" id="ARBA00022679"/>
    </source>
</evidence>
<keyword evidence="9" id="KW-1185">Reference proteome</keyword>
<organism evidence="8 9">
    <name type="scientific">Emticicia agri</name>
    <dbReference type="NCBI Taxonomy" id="2492393"/>
    <lineage>
        <taxon>Bacteria</taxon>
        <taxon>Pseudomonadati</taxon>
        <taxon>Bacteroidota</taxon>
        <taxon>Cytophagia</taxon>
        <taxon>Cytophagales</taxon>
        <taxon>Leadbetterellaceae</taxon>
        <taxon>Emticicia</taxon>
    </lineage>
</organism>
<comment type="caution">
    <text evidence="8">The sequence shown here is derived from an EMBL/GenBank/DDBJ whole genome shotgun (WGS) entry which is preliminary data.</text>
</comment>
<dbReference type="Gene3D" id="3.90.1150.10">
    <property type="entry name" value="Aspartate Aminotransferase, domain 1"/>
    <property type="match status" value="1"/>
</dbReference>
<dbReference type="InterPro" id="IPR015422">
    <property type="entry name" value="PyrdxlP-dep_Trfase_small"/>
</dbReference>
<comment type="cofactor">
    <cofactor evidence="1">
        <name>pyridoxal 5'-phosphate</name>
        <dbReference type="ChEBI" id="CHEBI:597326"/>
    </cofactor>
</comment>
<protein>
    <recommendedName>
        <fullName evidence="6">alanine transaminase</fullName>
        <ecNumber evidence="6">2.6.1.2</ecNumber>
    </recommendedName>
</protein>
<dbReference type="Pfam" id="PF00155">
    <property type="entry name" value="Aminotran_1_2"/>
    <property type="match status" value="1"/>
</dbReference>
<keyword evidence="4 8" id="KW-0808">Transferase</keyword>
<evidence type="ECO:0000256" key="6">
    <source>
        <dbReference type="ARBA" id="ARBA00026106"/>
    </source>
</evidence>
<dbReference type="GO" id="GO:0030170">
    <property type="term" value="F:pyridoxal phosphate binding"/>
    <property type="evidence" value="ECO:0007669"/>
    <property type="project" value="InterPro"/>
</dbReference>
<keyword evidence="3 8" id="KW-0032">Aminotransferase</keyword>
<name>A0A4Q5LZ56_9BACT</name>
<dbReference type="SUPFAM" id="SSF53383">
    <property type="entry name" value="PLP-dependent transferases"/>
    <property type="match status" value="1"/>
</dbReference>
<accession>A0A4Q5LZ56</accession>
<dbReference type="InterPro" id="IPR015421">
    <property type="entry name" value="PyrdxlP-dep_Trfase_major"/>
</dbReference>
<reference evidence="8 9" key="1">
    <citation type="submission" date="2019-02" db="EMBL/GenBank/DDBJ databases">
        <title>Bacterial novel species Emticicia sp. 17J42-9 isolated from soil.</title>
        <authorList>
            <person name="Jung H.-Y."/>
        </authorList>
    </citation>
    <scope>NUCLEOTIDE SEQUENCE [LARGE SCALE GENOMIC DNA]</scope>
    <source>
        <strain evidence="8 9">17J42-9</strain>
    </source>
</reference>
<evidence type="ECO:0000256" key="1">
    <source>
        <dbReference type="ARBA" id="ARBA00001933"/>
    </source>
</evidence>
<dbReference type="Proteomes" id="UP000293162">
    <property type="component" value="Unassembled WGS sequence"/>
</dbReference>
<evidence type="ECO:0000256" key="3">
    <source>
        <dbReference type="ARBA" id="ARBA00022576"/>
    </source>
</evidence>
<dbReference type="Gene3D" id="3.40.640.10">
    <property type="entry name" value="Type I PLP-dependent aspartate aminotransferase-like (Major domain)"/>
    <property type="match status" value="1"/>
</dbReference>
<evidence type="ECO:0000256" key="5">
    <source>
        <dbReference type="ARBA" id="ARBA00022898"/>
    </source>
</evidence>
<dbReference type="InterPro" id="IPR051926">
    <property type="entry name" value="Ala_Aminotransferase"/>
</dbReference>
<dbReference type="InterPro" id="IPR015424">
    <property type="entry name" value="PyrdxlP-dep_Trfase"/>
</dbReference>
<gene>
    <name evidence="8" type="ORF">EWM59_14280</name>
</gene>
<dbReference type="CDD" id="cd00609">
    <property type="entry name" value="AAT_like"/>
    <property type="match status" value="1"/>
</dbReference>
<sequence>MQQPINKSNRLNNLSYAIRGPVFEKAQQLEAMGQKIINLNIGNPAPFGFDVPDEIIYDMIMNIRNAQGYSHHLGIFPARKAIMHYTQQLGIHGVTIDDIFIGNGVSELIVMTMQALLNEGDEILLPSPDYPLWTTSVALSGGKPVHYICDEESDWNPDLDDIRRKINRKTKGIVLINPNNPTGAVYSKEVLEGIVKMAAEHNLIIFSDEIYDKILYDGNKHIPVATLSDDVFIMTYGGLSKNYRAAGFRGGWVILSGAVHKAKSFVEGFNLLASMRLCANVPTQYAIQTALGGYQSINDLVAPEGRLCKQRDLIHYKMTDIPGITCVKPKGALYLFPKIDLRKFSFKDDEQFVFDLLSEQKVLVVSGTGFNYIKNDHFRIVFLPSAEELETASNRIRYFLEGHRVRVDEMEMA</sequence>
<evidence type="ECO:0000313" key="8">
    <source>
        <dbReference type="EMBL" id="RYU94857.1"/>
    </source>
</evidence>
<comment type="similarity">
    <text evidence="2">Belongs to the class-I pyridoxal-phosphate-dependent aminotransferase family.</text>
</comment>
<dbReference type="EMBL" id="SEWF01000020">
    <property type="protein sequence ID" value="RYU94857.1"/>
    <property type="molecule type" value="Genomic_DNA"/>
</dbReference>
<feature type="domain" description="Aminotransferase class I/classII large" evidence="7">
    <location>
        <begin position="35"/>
        <end position="396"/>
    </location>
</feature>
<dbReference type="AlphaFoldDB" id="A0A4Q5LZ56"/>
<dbReference type="GO" id="GO:0004021">
    <property type="term" value="F:L-alanine:2-oxoglutarate aminotransferase activity"/>
    <property type="evidence" value="ECO:0007669"/>
    <property type="project" value="UniProtKB-EC"/>
</dbReference>
<evidence type="ECO:0000259" key="7">
    <source>
        <dbReference type="Pfam" id="PF00155"/>
    </source>
</evidence>